<evidence type="ECO:0000256" key="1">
    <source>
        <dbReference type="SAM" id="MobiDB-lite"/>
    </source>
</evidence>
<proteinExistence type="predicted"/>
<dbReference type="RefSeq" id="WP_380584448.1">
    <property type="nucleotide sequence ID" value="NZ_JBHSQJ010000071.1"/>
</dbReference>
<evidence type="ECO:0000313" key="3">
    <source>
        <dbReference type="Proteomes" id="UP001596174"/>
    </source>
</evidence>
<accession>A0ABW1G5D8</accession>
<sequence>MTVLLLVLLLFVAAVACAAFIGQRALARRLESTVRSAVSAALADEREREIAEARAFWAEQEARAEADTVEPPGESLFDRNTLFLPAPRGYVDEEGTLDPEFADALKSALEDMITEGDRRTTAPHPAQPGFVPQPTPTPEWTDLRLMELVDVGTALRDVRPGPMGTLDVYVFEDETTLCIAPGDPATGAKIREAVDRGEDVRLLGSSRLPGAHALTFALGDETVYVLADRVVASL</sequence>
<comment type="caution">
    <text evidence="2">The sequence shown here is derived from an EMBL/GenBank/DDBJ whole genome shotgun (WGS) entry which is preliminary data.</text>
</comment>
<gene>
    <name evidence="2" type="ORF">ACFP3V_17595</name>
</gene>
<protein>
    <recommendedName>
        <fullName evidence="4">Secreted protein</fullName>
    </recommendedName>
</protein>
<dbReference type="EMBL" id="JBHSQJ010000071">
    <property type="protein sequence ID" value="MFC5909026.1"/>
    <property type="molecule type" value="Genomic_DNA"/>
</dbReference>
<evidence type="ECO:0000313" key="2">
    <source>
        <dbReference type="EMBL" id="MFC5909026.1"/>
    </source>
</evidence>
<organism evidence="2 3">
    <name type="scientific">Streptacidiphilus monticola</name>
    <dbReference type="NCBI Taxonomy" id="2161674"/>
    <lineage>
        <taxon>Bacteria</taxon>
        <taxon>Bacillati</taxon>
        <taxon>Actinomycetota</taxon>
        <taxon>Actinomycetes</taxon>
        <taxon>Kitasatosporales</taxon>
        <taxon>Streptomycetaceae</taxon>
        <taxon>Streptacidiphilus</taxon>
    </lineage>
</organism>
<feature type="region of interest" description="Disordered" evidence="1">
    <location>
        <begin position="118"/>
        <end position="138"/>
    </location>
</feature>
<evidence type="ECO:0008006" key="4">
    <source>
        <dbReference type="Google" id="ProtNLM"/>
    </source>
</evidence>
<keyword evidence="3" id="KW-1185">Reference proteome</keyword>
<name>A0ABW1G5D8_9ACTN</name>
<reference evidence="3" key="1">
    <citation type="journal article" date="2019" name="Int. J. Syst. Evol. Microbiol.">
        <title>The Global Catalogue of Microorganisms (GCM) 10K type strain sequencing project: providing services to taxonomists for standard genome sequencing and annotation.</title>
        <authorList>
            <consortium name="The Broad Institute Genomics Platform"/>
            <consortium name="The Broad Institute Genome Sequencing Center for Infectious Disease"/>
            <person name="Wu L."/>
            <person name="Ma J."/>
        </authorList>
    </citation>
    <scope>NUCLEOTIDE SEQUENCE [LARGE SCALE GENOMIC DNA]</scope>
    <source>
        <strain evidence="3">JCM 4816</strain>
    </source>
</reference>
<dbReference type="Proteomes" id="UP001596174">
    <property type="component" value="Unassembled WGS sequence"/>
</dbReference>